<evidence type="ECO:0000313" key="3">
    <source>
        <dbReference type="Proteomes" id="UP001317742"/>
    </source>
</evidence>
<gene>
    <name evidence="2" type="ORF">SYK_06050</name>
</gene>
<dbReference type="SUPFAM" id="SSF88713">
    <property type="entry name" value="Glycoside hydrolase/deacetylase"/>
    <property type="match status" value="1"/>
</dbReference>
<dbReference type="Pfam" id="PF04748">
    <property type="entry name" value="Polysacc_deac_2"/>
    <property type="match status" value="1"/>
</dbReference>
<reference evidence="2 3" key="1">
    <citation type="submission" date="2022-08" db="EMBL/GenBank/DDBJ databases">
        <title>Genome Sequence of the sulphate-reducing bacterium, Pseudodesulfovibrio sp. SYK.</title>
        <authorList>
            <person name="Kondo R."/>
            <person name="Kataoka T."/>
        </authorList>
    </citation>
    <scope>NUCLEOTIDE SEQUENCE [LARGE SCALE GENOMIC DNA]</scope>
    <source>
        <strain evidence="2 3">SYK</strain>
    </source>
</reference>
<accession>A0ABM8AXK1</accession>
<dbReference type="EMBL" id="AP026709">
    <property type="protein sequence ID" value="BDQ36245.1"/>
    <property type="molecule type" value="Genomic_DNA"/>
</dbReference>
<dbReference type="InterPro" id="IPR011330">
    <property type="entry name" value="Glyco_hydro/deAcase_b/a-brl"/>
</dbReference>
<keyword evidence="1" id="KW-0472">Membrane</keyword>
<name>A0ABM8AXK1_9BACT</name>
<keyword evidence="1" id="KW-1133">Transmembrane helix</keyword>
<dbReference type="Proteomes" id="UP001317742">
    <property type="component" value="Chromosome"/>
</dbReference>
<sequence length="416" mass="46724">MDDSSSEQTDNKTGLDGFLQRIYRPGPLVFLFTVAFLGLISFGYFLVTEETPPPAVLASAPTSKVQPTIIPVKRTPVVKEYEEETAEMEDFVKQTDFAILETLRELAVAMSDLDLVDVVLRQHEGHSYHYQVLQLPRVKDRNKFLVTLRRHIFERLPDAILLDNGDNEAIIRINDLPTHRLLLEAKPEIIVRPEAKKPKLAIVIDDIGENHAVLKGLLDLDLPLTFAVWPHASHTEDSISLIGLKNRDLIIHFPMEPKGYPKVKPGEDALFVNMTTAQIQQQIVENLSRVPQAIGVNNHMGSRFTAFSPGMTTALTEFKRRGLFFLDSMTSAQSVGRQTAQDVGIPFYKRDIFLDNVKDVNAIVHQLKKTERVAARQGTAIAIGHPYKETLAALKQWQADRKPSVQIISLSQISPK</sequence>
<protein>
    <recommendedName>
        <fullName evidence="4">Divergent polysaccharide deacetylase family protein</fullName>
    </recommendedName>
</protein>
<keyword evidence="1" id="KW-0812">Transmembrane</keyword>
<feature type="transmembrane region" description="Helical" evidence="1">
    <location>
        <begin position="28"/>
        <end position="47"/>
    </location>
</feature>
<evidence type="ECO:0000313" key="2">
    <source>
        <dbReference type="EMBL" id="BDQ36245.1"/>
    </source>
</evidence>
<proteinExistence type="predicted"/>
<evidence type="ECO:0008006" key="4">
    <source>
        <dbReference type="Google" id="ProtNLM"/>
    </source>
</evidence>
<dbReference type="CDD" id="cd10936">
    <property type="entry name" value="CE4_DAC2"/>
    <property type="match status" value="1"/>
</dbReference>
<dbReference type="PANTHER" id="PTHR30105:SF2">
    <property type="entry name" value="DIVERGENT POLYSACCHARIDE DEACETYLASE SUPERFAMILY"/>
    <property type="match status" value="1"/>
</dbReference>
<evidence type="ECO:0000256" key="1">
    <source>
        <dbReference type="SAM" id="Phobius"/>
    </source>
</evidence>
<organism evidence="2 3">
    <name type="scientific">Pseudodesulfovibrio nedwellii</name>
    <dbReference type="NCBI Taxonomy" id="2973072"/>
    <lineage>
        <taxon>Bacteria</taxon>
        <taxon>Pseudomonadati</taxon>
        <taxon>Thermodesulfobacteriota</taxon>
        <taxon>Desulfovibrionia</taxon>
        <taxon>Desulfovibrionales</taxon>
        <taxon>Desulfovibrionaceae</taxon>
    </lineage>
</organism>
<dbReference type="InterPro" id="IPR006837">
    <property type="entry name" value="Divergent_DAC"/>
</dbReference>
<dbReference type="PANTHER" id="PTHR30105">
    <property type="entry name" value="UNCHARACTERIZED YIBQ-RELATED"/>
    <property type="match status" value="1"/>
</dbReference>
<keyword evidence="3" id="KW-1185">Reference proteome</keyword>
<dbReference type="Gene3D" id="3.20.20.370">
    <property type="entry name" value="Glycoside hydrolase/deacetylase"/>
    <property type="match status" value="1"/>
</dbReference>